<evidence type="ECO:0000313" key="3">
    <source>
        <dbReference type="Proteomes" id="UP001589865"/>
    </source>
</evidence>
<organism evidence="2 3">
    <name type="scientific">Roseomonas elaeocarpi</name>
    <dbReference type="NCBI Taxonomy" id="907779"/>
    <lineage>
        <taxon>Bacteria</taxon>
        <taxon>Pseudomonadati</taxon>
        <taxon>Pseudomonadota</taxon>
        <taxon>Alphaproteobacteria</taxon>
        <taxon>Acetobacterales</taxon>
        <taxon>Roseomonadaceae</taxon>
        <taxon>Roseomonas</taxon>
    </lineage>
</organism>
<dbReference type="InterPro" id="IPR010333">
    <property type="entry name" value="VirJ"/>
</dbReference>
<evidence type="ECO:0000259" key="1">
    <source>
        <dbReference type="Pfam" id="PF06057"/>
    </source>
</evidence>
<dbReference type="Proteomes" id="UP001589865">
    <property type="component" value="Unassembled WGS sequence"/>
</dbReference>
<protein>
    <submittedName>
        <fullName evidence="2">Virulence factor family protein</fullName>
    </submittedName>
</protein>
<comment type="caution">
    <text evidence="2">The sequence shown here is derived from an EMBL/GenBank/DDBJ whole genome shotgun (WGS) entry which is preliminary data.</text>
</comment>
<dbReference type="EMBL" id="JBHLUN010000005">
    <property type="protein sequence ID" value="MFC0408015.1"/>
    <property type="molecule type" value="Genomic_DNA"/>
</dbReference>
<dbReference type="PIRSF" id="PIRSF029063">
    <property type="entry name" value="IV_sec_VirJ"/>
    <property type="match status" value="1"/>
</dbReference>
<dbReference type="Gene3D" id="3.40.50.1820">
    <property type="entry name" value="alpha/beta hydrolase"/>
    <property type="match status" value="1"/>
</dbReference>
<dbReference type="InterPro" id="IPR011225">
    <property type="entry name" value="IV_sec_VirJ"/>
</dbReference>
<accession>A0ABV6JQM6</accession>
<dbReference type="Pfam" id="PF06057">
    <property type="entry name" value="VirJ"/>
    <property type="match status" value="1"/>
</dbReference>
<dbReference type="SUPFAM" id="SSF53474">
    <property type="entry name" value="alpha/beta-Hydrolases"/>
    <property type="match status" value="1"/>
</dbReference>
<feature type="domain" description="Bacterial virulence" evidence="1">
    <location>
        <begin position="43"/>
        <end position="230"/>
    </location>
</feature>
<dbReference type="InterPro" id="IPR029058">
    <property type="entry name" value="AB_hydrolase_fold"/>
</dbReference>
<name>A0ABV6JQM6_9PROT</name>
<proteinExistence type="predicted"/>
<gene>
    <name evidence="2" type="ORF">ACFFGY_07110</name>
</gene>
<dbReference type="RefSeq" id="WP_377043750.1">
    <property type="nucleotide sequence ID" value="NZ_JBHLUN010000005.1"/>
</dbReference>
<reference evidence="2 3" key="1">
    <citation type="submission" date="2024-09" db="EMBL/GenBank/DDBJ databases">
        <authorList>
            <person name="Sun Q."/>
            <person name="Mori K."/>
        </authorList>
    </citation>
    <scope>NUCLEOTIDE SEQUENCE [LARGE SCALE GENOMIC DNA]</scope>
    <source>
        <strain evidence="2 3">TBRC 5777</strain>
    </source>
</reference>
<keyword evidence="3" id="KW-1185">Reference proteome</keyword>
<evidence type="ECO:0000313" key="2">
    <source>
        <dbReference type="EMBL" id="MFC0408015.1"/>
    </source>
</evidence>
<sequence>MNRRILLLASLGCTLVPQRAHTPEPNSPAPYLVELPVSRPLNDTFVIILSGDGGWQDLDRTIGNILQARGIPVLGWDCLEYFWRHRSVEDVAQDVTAAIEAYAARWRTPRVALVGYSFGADVLPSAYNRLPPSTRARVRLISCLAMSRDADYEITASGFVGLGGSDEIAIEPELSSVNQDIFQCFYGRDEADETGCTLLDAKRAQIIETAGGHHFDENYEALAERIMERIR</sequence>